<name>A0A285QB29_9SPHN</name>
<dbReference type="EMBL" id="OBMI01000001">
    <property type="protein sequence ID" value="SOB79093.1"/>
    <property type="molecule type" value="Genomic_DNA"/>
</dbReference>
<accession>A0A285QB29</accession>
<organism evidence="1 2">
    <name type="scientific">Sphingomonas guangdongensis</name>
    <dbReference type="NCBI Taxonomy" id="1141890"/>
    <lineage>
        <taxon>Bacteria</taxon>
        <taxon>Pseudomonadati</taxon>
        <taxon>Pseudomonadota</taxon>
        <taxon>Alphaproteobacteria</taxon>
        <taxon>Sphingomonadales</taxon>
        <taxon>Sphingomonadaceae</taxon>
        <taxon>Sphingomonas</taxon>
    </lineage>
</organism>
<reference evidence="1 2" key="1">
    <citation type="submission" date="2017-07" db="EMBL/GenBank/DDBJ databases">
        <authorList>
            <person name="Sun Z.S."/>
            <person name="Albrecht U."/>
            <person name="Echele G."/>
            <person name="Lee C.C."/>
        </authorList>
    </citation>
    <scope>NUCLEOTIDE SEQUENCE [LARGE SCALE GENOMIC DNA]</scope>
    <source>
        <strain evidence="1 2">CGMCC 1.12672</strain>
    </source>
</reference>
<dbReference type="Proteomes" id="UP000219494">
    <property type="component" value="Unassembled WGS sequence"/>
</dbReference>
<proteinExistence type="predicted"/>
<evidence type="ECO:0000313" key="2">
    <source>
        <dbReference type="Proteomes" id="UP000219494"/>
    </source>
</evidence>
<dbReference type="OrthoDB" id="7728002at2"/>
<dbReference type="AlphaFoldDB" id="A0A285QB29"/>
<sequence length="158" mass="16974">MRRTRSPPGETRRAGKLTLDGCARIESLPPTVRELFGLSAVGCSLLASIGSLVECHGPLDLRGCDALAPLPADFKAVNCVELDGLWIGATFIALKCQLPDVVREAAIGKRIGDVISHRILDNHRLLDVVISDARESMTWGGVVLDVDTSSMITVNKNK</sequence>
<dbReference type="RefSeq" id="WP_097062310.1">
    <property type="nucleotide sequence ID" value="NZ_OBMI01000001.1"/>
</dbReference>
<protein>
    <submittedName>
        <fullName evidence="1">Uncharacterized protein</fullName>
    </submittedName>
</protein>
<keyword evidence="2" id="KW-1185">Reference proteome</keyword>
<gene>
    <name evidence="1" type="ORF">SAMN06297144_0371</name>
</gene>
<evidence type="ECO:0000313" key="1">
    <source>
        <dbReference type="EMBL" id="SOB79093.1"/>
    </source>
</evidence>